<dbReference type="RefSeq" id="WP_073337703.1">
    <property type="nucleotide sequence ID" value="NZ_FQXM01000006.1"/>
</dbReference>
<evidence type="ECO:0000259" key="2">
    <source>
        <dbReference type="Pfam" id="PF05569"/>
    </source>
</evidence>
<keyword evidence="1" id="KW-1133">Transmembrane helix</keyword>
<accession>A0A1M5TMG5</accession>
<feature type="transmembrane region" description="Helical" evidence="1">
    <location>
        <begin position="39"/>
        <end position="57"/>
    </location>
</feature>
<dbReference type="InterPro" id="IPR008756">
    <property type="entry name" value="Peptidase_M56"/>
</dbReference>
<dbReference type="PANTHER" id="PTHR34978">
    <property type="entry name" value="POSSIBLE SENSOR-TRANSDUCER PROTEIN BLAR"/>
    <property type="match status" value="1"/>
</dbReference>
<evidence type="ECO:0000313" key="4">
    <source>
        <dbReference type="Proteomes" id="UP000184447"/>
    </source>
</evidence>
<feature type="transmembrane region" description="Helical" evidence="1">
    <location>
        <begin position="337"/>
        <end position="355"/>
    </location>
</feature>
<dbReference type="STRING" id="1121316.SAMN02745207_01387"/>
<protein>
    <submittedName>
        <fullName evidence="3">Bla regulator protein blaR1</fullName>
    </submittedName>
</protein>
<dbReference type="PANTHER" id="PTHR34978:SF3">
    <property type="entry name" value="SLR0241 PROTEIN"/>
    <property type="match status" value="1"/>
</dbReference>
<dbReference type="OrthoDB" id="9762883at2"/>
<sequence length="513" mass="59739">MELVTLFKMILSLSFMGSILAVIIIIVKGFFRNRLNANWHYYIWILVIIKLSIPYAPESSVSIYNLFPSVTERMAINENSVNNIDTNISSLAQSDSKSIYKDNGIDINNNAENKPYNSEIVTALIKNINEIHYEIISIIWLIGTSVVFLYMVIVNLIFILKLNKSLRCKENDTLRIFYKCKSEMNVNIDIPVIYEESLKTPSLFGFMRPKLLMSSDIINSLAEQEKRYVFLHELAHLKRKDILVNWIMILIQAVHWFNPIIWYAFYKIHEDCEVACDAYVLSRLEPEEHKSYGITIIRLMDTISRPYWNSVSTGMANNRLNVKKRIKKITTYRKKSWKWSVIATILVIGIVLTTMTKGYENNFIKDNSPKVNIVAEMSNLTEEEYRELGISGLENPSIDDFGKFILRVNITDAKKVTSKKLQVPKLMDFREILDKTDERYWVSHSSYQNNEDEEFSLSEQEIVIYIKGIKETELKEMMKPLKIEVAWITKEGENVEKEYSIGEILTFQGREIN</sequence>
<evidence type="ECO:0000313" key="3">
    <source>
        <dbReference type="EMBL" id="SHH51904.1"/>
    </source>
</evidence>
<dbReference type="AlphaFoldDB" id="A0A1M5TMG5"/>
<dbReference type="Pfam" id="PF05569">
    <property type="entry name" value="Peptidase_M56"/>
    <property type="match status" value="1"/>
</dbReference>
<feature type="transmembrane region" description="Helical" evidence="1">
    <location>
        <begin position="135"/>
        <end position="160"/>
    </location>
</feature>
<keyword evidence="1" id="KW-0812">Transmembrane</keyword>
<feature type="transmembrane region" description="Helical" evidence="1">
    <location>
        <begin position="6"/>
        <end position="27"/>
    </location>
</feature>
<keyword evidence="1" id="KW-0472">Membrane</keyword>
<feature type="domain" description="Peptidase M56" evidence="2">
    <location>
        <begin position="10"/>
        <end position="329"/>
    </location>
</feature>
<reference evidence="3 4" key="1">
    <citation type="submission" date="2016-11" db="EMBL/GenBank/DDBJ databases">
        <authorList>
            <person name="Jaros S."/>
            <person name="Januszkiewicz K."/>
            <person name="Wedrychowicz H."/>
        </authorList>
    </citation>
    <scope>NUCLEOTIDE SEQUENCE [LARGE SCALE GENOMIC DNA]</scope>
    <source>
        <strain evidence="3 4">DSM 8605</strain>
    </source>
</reference>
<gene>
    <name evidence="3" type="ORF">SAMN02745207_01387</name>
</gene>
<evidence type="ECO:0000256" key="1">
    <source>
        <dbReference type="SAM" id="Phobius"/>
    </source>
</evidence>
<dbReference type="EMBL" id="FQXM01000006">
    <property type="protein sequence ID" value="SHH51904.1"/>
    <property type="molecule type" value="Genomic_DNA"/>
</dbReference>
<dbReference type="CDD" id="cd07341">
    <property type="entry name" value="M56_BlaR1_MecR1_like"/>
    <property type="match status" value="1"/>
</dbReference>
<organism evidence="3 4">
    <name type="scientific">Clostridium grantii DSM 8605</name>
    <dbReference type="NCBI Taxonomy" id="1121316"/>
    <lineage>
        <taxon>Bacteria</taxon>
        <taxon>Bacillati</taxon>
        <taxon>Bacillota</taxon>
        <taxon>Clostridia</taxon>
        <taxon>Eubacteriales</taxon>
        <taxon>Clostridiaceae</taxon>
        <taxon>Clostridium</taxon>
    </lineage>
</organism>
<keyword evidence="4" id="KW-1185">Reference proteome</keyword>
<dbReference type="Proteomes" id="UP000184447">
    <property type="component" value="Unassembled WGS sequence"/>
</dbReference>
<proteinExistence type="predicted"/>
<name>A0A1M5TMG5_9CLOT</name>
<dbReference type="InterPro" id="IPR052173">
    <property type="entry name" value="Beta-lactam_resp_regulator"/>
</dbReference>